<dbReference type="SUPFAM" id="SSF109755">
    <property type="entry name" value="PhoU-like"/>
    <property type="match status" value="1"/>
</dbReference>
<reference evidence="4" key="1">
    <citation type="submission" date="2017-09" db="EMBL/GenBank/DDBJ databases">
        <title>The Reconstruction of 2,631 Draft Metagenome-Assembled Genomes from the Global Oceans.</title>
        <authorList>
            <person name="Tully B.J."/>
            <person name="Graham E.D."/>
            <person name="Heidelberg J.F."/>
        </authorList>
    </citation>
    <scope>NUCLEOTIDE SEQUENCE [LARGE SCALE GENOMIC DNA]</scope>
</reference>
<dbReference type="InterPro" id="IPR038078">
    <property type="entry name" value="PhoU-like_sf"/>
</dbReference>
<sequence length="209" mass="24186">KQQQVEDLIRFLLRNLEDLALHHREALTAYLDGNLAECEQRAQEVDRLESELDDLQRQIQQLLLREALMPDSRDDVLRLLTKLDRIPGQCRHSLKELLLELPPLPNDFRASLVLMFHKTHSCLRALSATVDSLFSDLRSVPRHAEEVARQESEVDRVEQQLLVRVFRDDSLELARQFQYKAMLQRLGGISDLAEDVADEVLLIATKRMA</sequence>
<comment type="similarity">
    <text evidence="1">Belongs to the UPF0111 family.</text>
</comment>
<organism evidence="3 4">
    <name type="scientific">SAR324 cluster bacterium</name>
    <dbReference type="NCBI Taxonomy" id="2024889"/>
    <lineage>
        <taxon>Bacteria</taxon>
        <taxon>Deltaproteobacteria</taxon>
        <taxon>SAR324 cluster</taxon>
    </lineage>
</organism>
<comment type="caution">
    <text evidence="3">The sequence shown here is derived from an EMBL/GenBank/DDBJ whole genome shotgun (WGS) entry which is preliminary data.</text>
</comment>
<evidence type="ECO:0000313" key="4">
    <source>
        <dbReference type="Proteomes" id="UP000226525"/>
    </source>
</evidence>
<dbReference type="InterPro" id="IPR002727">
    <property type="entry name" value="DUF47"/>
</dbReference>
<keyword evidence="2" id="KW-0175">Coiled coil</keyword>
<accession>A0A2D6YG72</accession>
<dbReference type="InterPro" id="IPR018445">
    <property type="entry name" value="Put_Phosphate_transp_reg"/>
</dbReference>
<dbReference type="AlphaFoldDB" id="A0A2D6YG72"/>
<proteinExistence type="inferred from homology"/>
<protein>
    <recommendedName>
        <fullName evidence="5">DUF47 domain-containing protein</fullName>
    </recommendedName>
</protein>
<dbReference type="PANTHER" id="PTHR36536">
    <property type="entry name" value="UPF0111 PROTEIN HI_1603"/>
    <property type="match status" value="1"/>
</dbReference>
<dbReference type="EMBL" id="NZEX01000014">
    <property type="protein sequence ID" value="MAH62146.1"/>
    <property type="molecule type" value="Genomic_DNA"/>
</dbReference>
<name>A0A2D6YG72_9DELT</name>
<evidence type="ECO:0000256" key="1">
    <source>
        <dbReference type="ARBA" id="ARBA00008591"/>
    </source>
</evidence>
<dbReference type="Gene3D" id="1.20.58.220">
    <property type="entry name" value="Phosphate transport system protein phou homolog 2, domain 2"/>
    <property type="match status" value="1"/>
</dbReference>
<evidence type="ECO:0000313" key="3">
    <source>
        <dbReference type="EMBL" id="MAH62146.1"/>
    </source>
</evidence>
<dbReference type="PANTHER" id="PTHR36536:SF3">
    <property type="entry name" value="UPF0111 PROTEIN HI_1603"/>
    <property type="match status" value="1"/>
</dbReference>
<feature type="non-terminal residue" evidence="3">
    <location>
        <position position="1"/>
    </location>
</feature>
<dbReference type="Pfam" id="PF01865">
    <property type="entry name" value="PhoU_div"/>
    <property type="match status" value="1"/>
</dbReference>
<feature type="coiled-coil region" evidence="2">
    <location>
        <begin position="38"/>
        <end position="65"/>
    </location>
</feature>
<evidence type="ECO:0008006" key="5">
    <source>
        <dbReference type="Google" id="ProtNLM"/>
    </source>
</evidence>
<evidence type="ECO:0000256" key="2">
    <source>
        <dbReference type="SAM" id="Coils"/>
    </source>
</evidence>
<dbReference type="Proteomes" id="UP000226525">
    <property type="component" value="Unassembled WGS sequence"/>
</dbReference>
<gene>
    <name evidence="3" type="ORF">CMN54_01600</name>
</gene>